<organism evidence="2 3">
    <name type="scientific">Paenibacillus pseudetheri</name>
    <dbReference type="NCBI Taxonomy" id="2897682"/>
    <lineage>
        <taxon>Bacteria</taxon>
        <taxon>Bacillati</taxon>
        <taxon>Bacillota</taxon>
        <taxon>Bacilli</taxon>
        <taxon>Bacillales</taxon>
        <taxon>Paenibacillaceae</taxon>
        <taxon>Paenibacillus</taxon>
    </lineage>
</organism>
<dbReference type="Pfam" id="PF00395">
    <property type="entry name" value="SLH"/>
    <property type="match status" value="1"/>
</dbReference>
<protein>
    <recommendedName>
        <fullName evidence="1">SLH domain-containing protein</fullName>
    </recommendedName>
</protein>
<dbReference type="EMBL" id="CAKMAB010000018">
    <property type="protein sequence ID" value="CAH1057318.1"/>
    <property type="molecule type" value="Genomic_DNA"/>
</dbReference>
<dbReference type="PROSITE" id="PS51272">
    <property type="entry name" value="SLH"/>
    <property type="match status" value="1"/>
</dbReference>
<reference evidence="2" key="1">
    <citation type="submission" date="2021-12" db="EMBL/GenBank/DDBJ databases">
        <authorList>
            <person name="Criscuolo A."/>
        </authorList>
    </citation>
    <scope>NUCLEOTIDE SEQUENCE</scope>
    <source>
        <strain evidence="2">CIP111894</strain>
    </source>
</reference>
<dbReference type="InterPro" id="IPR001119">
    <property type="entry name" value="SLH_dom"/>
</dbReference>
<sequence length="119" mass="12912">MKDGKTEVTIFGQANGLYTIVHNKKTFDDMAGHWAQKDPETLASKLIINGMADRTFAPGVNTAAKLGLVQGVGEGKFSPDTVITREQMIVMIMNAVQLVQGSLYGSSISHSICRSSQYF</sequence>
<comment type="caution">
    <text evidence="2">The sequence shown here is derived from an EMBL/GenBank/DDBJ whole genome shotgun (WGS) entry which is preliminary data.</text>
</comment>
<accession>A0ABM9BET8</accession>
<proteinExistence type="predicted"/>
<evidence type="ECO:0000313" key="2">
    <source>
        <dbReference type="EMBL" id="CAH1057318.1"/>
    </source>
</evidence>
<gene>
    <name evidence="2" type="ORF">PAECIP111894_03476</name>
</gene>
<evidence type="ECO:0000259" key="1">
    <source>
        <dbReference type="PROSITE" id="PS51272"/>
    </source>
</evidence>
<keyword evidence="3" id="KW-1185">Reference proteome</keyword>
<dbReference type="Proteomes" id="UP000838749">
    <property type="component" value="Unassembled WGS sequence"/>
</dbReference>
<evidence type="ECO:0000313" key="3">
    <source>
        <dbReference type="Proteomes" id="UP000838749"/>
    </source>
</evidence>
<name>A0ABM9BET8_9BACL</name>
<dbReference type="RefSeq" id="WP_234535920.1">
    <property type="nucleotide sequence ID" value="NZ_CAKMAB010000018.1"/>
</dbReference>
<feature type="domain" description="SLH" evidence="1">
    <location>
        <begin position="22"/>
        <end position="106"/>
    </location>
</feature>